<gene>
    <name evidence="2" type="ORF">KDL01_00680</name>
</gene>
<dbReference type="SUPFAM" id="SSF52540">
    <property type="entry name" value="P-loop containing nucleoside triphosphate hydrolases"/>
    <property type="match status" value="1"/>
</dbReference>
<dbReference type="InterPro" id="IPR012340">
    <property type="entry name" value="NA-bd_OB-fold"/>
</dbReference>
<name>A0A941EI12_9ACTN</name>
<dbReference type="Gene3D" id="2.40.50.140">
    <property type="entry name" value="Nucleic acid-binding proteins"/>
    <property type="match status" value="1"/>
</dbReference>
<organism evidence="2 3">
    <name type="scientific">Actinospica durhamensis</name>
    <dbReference type="NCBI Taxonomy" id="1508375"/>
    <lineage>
        <taxon>Bacteria</taxon>
        <taxon>Bacillati</taxon>
        <taxon>Actinomycetota</taxon>
        <taxon>Actinomycetes</taxon>
        <taxon>Catenulisporales</taxon>
        <taxon>Actinospicaceae</taxon>
        <taxon>Actinospica</taxon>
    </lineage>
</organism>
<dbReference type="SUPFAM" id="SSF48452">
    <property type="entry name" value="TPR-like"/>
    <property type="match status" value="1"/>
</dbReference>
<dbReference type="InterPro" id="IPR002182">
    <property type="entry name" value="NB-ARC"/>
</dbReference>
<dbReference type="InterPro" id="IPR027417">
    <property type="entry name" value="P-loop_NTPase"/>
</dbReference>
<dbReference type="InterPro" id="IPR011990">
    <property type="entry name" value="TPR-like_helical_dom_sf"/>
</dbReference>
<dbReference type="GO" id="GO:0043531">
    <property type="term" value="F:ADP binding"/>
    <property type="evidence" value="ECO:0007669"/>
    <property type="project" value="InterPro"/>
</dbReference>
<dbReference type="Gene3D" id="3.40.50.300">
    <property type="entry name" value="P-loop containing nucleotide triphosphate hydrolases"/>
    <property type="match status" value="1"/>
</dbReference>
<keyword evidence="3" id="KW-1185">Reference proteome</keyword>
<evidence type="ECO:0000313" key="3">
    <source>
        <dbReference type="Proteomes" id="UP000675781"/>
    </source>
</evidence>
<dbReference type="Proteomes" id="UP000675781">
    <property type="component" value="Unassembled WGS sequence"/>
</dbReference>
<dbReference type="AlphaFoldDB" id="A0A941EI12"/>
<evidence type="ECO:0000259" key="1">
    <source>
        <dbReference type="Pfam" id="PF00931"/>
    </source>
</evidence>
<dbReference type="PANTHER" id="PTHR47691">
    <property type="entry name" value="REGULATOR-RELATED"/>
    <property type="match status" value="1"/>
</dbReference>
<dbReference type="PANTHER" id="PTHR47691:SF3">
    <property type="entry name" value="HTH-TYPE TRANSCRIPTIONAL REGULATOR RV0890C-RELATED"/>
    <property type="match status" value="1"/>
</dbReference>
<dbReference type="PRINTS" id="PR00364">
    <property type="entry name" value="DISEASERSIST"/>
</dbReference>
<evidence type="ECO:0000313" key="2">
    <source>
        <dbReference type="EMBL" id="MBR7831751.1"/>
    </source>
</evidence>
<dbReference type="Gene3D" id="1.25.40.10">
    <property type="entry name" value="Tetratricopeptide repeat domain"/>
    <property type="match status" value="1"/>
</dbReference>
<reference evidence="2" key="1">
    <citation type="submission" date="2021-04" db="EMBL/GenBank/DDBJ databases">
        <title>Genome based classification of Actinospica acidithermotolerans sp. nov., an actinobacterium isolated from an Indonesian hot spring.</title>
        <authorList>
            <person name="Kusuma A.B."/>
            <person name="Putra K.E."/>
            <person name="Nafisah S."/>
            <person name="Loh J."/>
            <person name="Nouioui I."/>
            <person name="Goodfellow M."/>
        </authorList>
    </citation>
    <scope>NUCLEOTIDE SEQUENCE</scope>
    <source>
        <strain evidence="2">CSCA 57</strain>
    </source>
</reference>
<proteinExistence type="predicted"/>
<sequence length="854" mass="94722">MSFSATRLTCFALISALEEDLRNEIRANAGPADVERFLSPDRYEKVKTRRAKDHGLHPSPGLSSLLPYLDFADSHELMMKLKKDVPAELREPLAQLDKSMAKLVDIRNRVAHTRPMEIDDLPFVLDLAEEIVRRRSDRWENLATTLEHLSQDPAYVLGLKIDLTTDPDPSPQHNLPVPDFDETGFFGRQKELARIKKAVKGAYPVVSILGDGGVGKTSIALKVAYDLLDDKDQRFDALVWVTAKATVLTVNEIIRINDAIESSLGLFAGAAAQLGAQGSGESMIDEVLSYLEHFKILLILDNLETVLDSRLREFLLDLPLGSKVIVTSRIGLGIENPVSLSPLSVEDSVRLLRALARTRGVRALDRIGQDKAAELVSAMNGHPAYIKWFVSGVQAGRRPEELLSSNDLLLDYCMSNVYEFLTDEAPQILKSMQVLPGIRGQAELAFLNDYSAAKIQTSLLSLLTTNFVQMQTSSIGQSLESSYELTDFGRQYLEKRHPVDAATRTFFLERSRTLMSLGATIRAEASASPYDPRTIDIRGVGDFSVARLLRDALSSHDNGQTDRGLELCREAQRLAPGYYEAWRVEGFIQTERSDYAAALACYERAHELVQGPGPVNFFFGSFLIEEGGDPARGLALLQNSAPADDVHPVVATQIAWAHLQLRDYRAAGERASLALTLRPITPGEAISALTIGLRSIFYEARFQAEQLELSQCLSEVESAVAIAALIRVELLAGEPADRLLQLVELVQDERDKLPDGDPLSTVADELVAKIRDRIRCVEPDLLSRRIGVLKNRVADKYFGFISSWGADYFFHFNDLEQASDWEFLAAGVPVAFFPTARNLRGERAERATTVRWLG</sequence>
<protein>
    <recommendedName>
        <fullName evidence="1">NB-ARC domain-containing protein</fullName>
    </recommendedName>
</protein>
<comment type="caution">
    <text evidence="2">The sequence shown here is derived from an EMBL/GenBank/DDBJ whole genome shotgun (WGS) entry which is preliminary data.</text>
</comment>
<feature type="domain" description="NB-ARC" evidence="1">
    <location>
        <begin position="200"/>
        <end position="329"/>
    </location>
</feature>
<dbReference type="Pfam" id="PF00931">
    <property type="entry name" value="NB-ARC"/>
    <property type="match status" value="1"/>
</dbReference>
<dbReference type="RefSeq" id="WP_212526284.1">
    <property type="nucleotide sequence ID" value="NZ_JAGSOG010000002.1"/>
</dbReference>
<accession>A0A941EI12</accession>
<dbReference type="EMBL" id="JAGSOG010000002">
    <property type="protein sequence ID" value="MBR7831751.1"/>
    <property type="molecule type" value="Genomic_DNA"/>
</dbReference>